<evidence type="ECO:0000256" key="4">
    <source>
        <dbReference type="ARBA" id="ARBA00023054"/>
    </source>
</evidence>
<reference evidence="8 9" key="1">
    <citation type="submission" date="2013-11" db="EMBL/GenBank/DDBJ databases">
        <title>Genome sequencing of Stegodyphus mimosarum.</title>
        <authorList>
            <person name="Bechsgaard J."/>
        </authorList>
    </citation>
    <scope>NUCLEOTIDE SEQUENCE [LARGE SCALE GENOMIC DNA]</scope>
</reference>
<evidence type="ECO:0000313" key="9">
    <source>
        <dbReference type="Proteomes" id="UP000054359"/>
    </source>
</evidence>
<dbReference type="GO" id="GO:0005730">
    <property type="term" value="C:nucleolus"/>
    <property type="evidence" value="ECO:0007669"/>
    <property type="project" value="UniProtKB-SubCell"/>
</dbReference>
<feature type="region of interest" description="Disordered" evidence="7">
    <location>
        <begin position="140"/>
        <end position="173"/>
    </location>
</feature>
<evidence type="ECO:0000256" key="3">
    <source>
        <dbReference type="ARBA" id="ARBA00015520"/>
    </source>
</evidence>
<dbReference type="GO" id="GO:0019843">
    <property type="term" value="F:rRNA binding"/>
    <property type="evidence" value="ECO:0007669"/>
    <property type="project" value="TreeGrafter"/>
</dbReference>
<evidence type="ECO:0000256" key="1">
    <source>
        <dbReference type="ARBA" id="ARBA00004604"/>
    </source>
</evidence>
<evidence type="ECO:0000256" key="7">
    <source>
        <dbReference type="SAM" id="MobiDB-lite"/>
    </source>
</evidence>
<evidence type="ECO:0000313" key="8">
    <source>
        <dbReference type="EMBL" id="KFM73616.1"/>
    </source>
</evidence>
<comment type="subcellular location">
    <subcellularLocation>
        <location evidence="1">Nucleus</location>
        <location evidence="1">Nucleolus</location>
    </subcellularLocation>
</comment>
<dbReference type="PANTHER" id="PTHR14577">
    <property type="entry name" value="NUCLEOLAR PROTEIN 12"/>
    <property type="match status" value="1"/>
</dbReference>
<dbReference type="InterPro" id="IPR019186">
    <property type="entry name" value="Nucleolar_protein_12"/>
</dbReference>
<organism evidence="8 9">
    <name type="scientific">Stegodyphus mimosarum</name>
    <name type="common">African social velvet spider</name>
    <dbReference type="NCBI Taxonomy" id="407821"/>
    <lineage>
        <taxon>Eukaryota</taxon>
        <taxon>Metazoa</taxon>
        <taxon>Ecdysozoa</taxon>
        <taxon>Arthropoda</taxon>
        <taxon>Chelicerata</taxon>
        <taxon>Arachnida</taxon>
        <taxon>Araneae</taxon>
        <taxon>Araneomorphae</taxon>
        <taxon>Entelegynae</taxon>
        <taxon>Eresoidea</taxon>
        <taxon>Eresidae</taxon>
        <taxon>Stegodyphus</taxon>
    </lineage>
</organism>
<name>A0A087U8C7_STEMI</name>
<proteinExistence type="inferred from homology"/>
<dbReference type="OrthoDB" id="551633at2759"/>
<comment type="similarity">
    <text evidence="2">Belongs to the RRP17 family.</text>
</comment>
<evidence type="ECO:0000256" key="5">
    <source>
        <dbReference type="ARBA" id="ARBA00023242"/>
    </source>
</evidence>
<evidence type="ECO:0000256" key="2">
    <source>
        <dbReference type="ARBA" id="ARBA00007175"/>
    </source>
</evidence>
<dbReference type="EMBL" id="KK118694">
    <property type="protein sequence ID" value="KFM73616.1"/>
    <property type="molecule type" value="Genomic_DNA"/>
</dbReference>
<protein>
    <recommendedName>
        <fullName evidence="3">Nucleolar protein 12</fullName>
    </recommendedName>
</protein>
<dbReference type="STRING" id="407821.A0A087U8C7"/>
<accession>A0A087U8C7</accession>
<dbReference type="PANTHER" id="PTHR14577:SF0">
    <property type="entry name" value="NUCLEOLAR PROTEIN 12"/>
    <property type="match status" value="1"/>
</dbReference>
<keyword evidence="5" id="KW-0539">Nucleus</keyword>
<dbReference type="Proteomes" id="UP000054359">
    <property type="component" value="Unassembled WGS sequence"/>
</dbReference>
<evidence type="ECO:0000256" key="6">
    <source>
        <dbReference type="SAM" id="Coils"/>
    </source>
</evidence>
<sequence>MKEKRNKRQKIHLIFDEKERTEFLTGFRKRKLERKMKVKEDLAEMLKKEKKKIKQSQKETIRNTILSQRQVPEVQHLLEPVTYDLPDHTVTIKEVDDMNSVPASSTLTDAAIMPFSAKSEEEVEKLRKVIKELKEKRMKTLKKSTVQSAAKKLQKKSDRQKARRRKKQYLIGL</sequence>
<dbReference type="OMA" id="LHMHSRK"/>
<keyword evidence="9" id="KW-1185">Reference proteome</keyword>
<dbReference type="AlphaFoldDB" id="A0A087U8C7"/>
<gene>
    <name evidence="8" type="ORF">X975_14643</name>
</gene>
<feature type="coiled-coil region" evidence="6">
    <location>
        <begin position="29"/>
        <end position="59"/>
    </location>
</feature>
<keyword evidence="4 6" id="KW-0175">Coiled coil</keyword>
<dbReference type="Pfam" id="PF09805">
    <property type="entry name" value="Nop25"/>
    <property type="match status" value="1"/>
</dbReference>
<feature type="non-terminal residue" evidence="8">
    <location>
        <position position="173"/>
    </location>
</feature>
<feature type="compositionally biased region" description="Basic residues" evidence="7">
    <location>
        <begin position="161"/>
        <end position="173"/>
    </location>
</feature>